<dbReference type="PROSITE" id="PS51186">
    <property type="entry name" value="GNAT"/>
    <property type="match status" value="1"/>
</dbReference>
<proteinExistence type="predicted"/>
<dbReference type="GO" id="GO:0016747">
    <property type="term" value="F:acyltransferase activity, transferring groups other than amino-acyl groups"/>
    <property type="evidence" value="ECO:0007669"/>
    <property type="project" value="InterPro"/>
</dbReference>
<evidence type="ECO:0000313" key="6">
    <source>
        <dbReference type="Proteomes" id="UP000242869"/>
    </source>
</evidence>
<keyword evidence="5" id="KW-0456">Lyase</keyword>
<gene>
    <name evidence="5" type="ORF">SAMN05660284_00286</name>
</gene>
<dbReference type="GO" id="GO:0016829">
    <property type="term" value="F:lyase activity"/>
    <property type="evidence" value="ECO:0007669"/>
    <property type="project" value="UniProtKB-KW"/>
</dbReference>
<dbReference type="OrthoDB" id="9779753at2"/>
<evidence type="ECO:0000313" key="5">
    <source>
        <dbReference type="EMBL" id="SFN02584.1"/>
    </source>
</evidence>
<sequence>MSWQNCVERPVPPGNKVEAEKIRKFLARFGLSFDAAVDYTVGFYRNDELVAVGSRAGEVLRNIAVEPALQGEGLTAAVLSHLIQEAARRGIYHYFIYTKPDTAPLFCALGFKEIARAEPYAVLLESGLGSIADHCKMLAAKVADLPPGPRAALVVNCNPFTLGHRAVIERAARENASVVVLVVEEDRSLFPFADRLRLVKEGVADLANVRVLPGGQYVISAATFPAYFTRGEEITKAQTRLDAEVFGKHIAPALGATRRYVGSEPYCAVTASYNEAMKTVLPEYGVEVVVMPRVEVDSASVSASRVRELIRLDDWDAIARLVPETTCRYLRSPENSALIERIKASQSRH</sequence>
<organism evidence="5 6">
    <name type="scientific">Formivibrio citricus</name>
    <dbReference type="NCBI Taxonomy" id="83765"/>
    <lineage>
        <taxon>Bacteria</taxon>
        <taxon>Pseudomonadati</taxon>
        <taxon>Pseudomonadota</taxon>
        <taxon>Betaproteobacteria</taxon>
        <taxon>Neisseriales</taxon>
        <taxon>Chitinibacteraceae</taxon>
        <taxon>Formivibrio</taxon>
    </lineage>
</organism>
<accession>A0A1I4VMX3</accession>
<dbReference type="PIRSF" id="PIRSF005751">
    <property type="entry name" value="Acet_citr_lig"/>
    <property type="match status" value="1"/>
</dbReference>
<keyword evidence="6" id="KW-1185">Reference proteome</keyword>
<dbReference type="InterPro" id="IPR014729">
    <property type="entry name" value="Rossmann-like_a/b/a_fold"/>
</dbReference>
<dbReference type="Gene3D" id="3.40.630.30">
    <property type="match status" value="1"/>
</dbReference>
<dbReference type="PANTHER" id="PTHR40599:SF1">
    <property type="entry name" value="[CITRATE [PRO-3S]-LYASE] LIGASE"/>
    <property type="match status" value="1"/>
</dbReference>
<dbReference type="GO" id="GO:0005524">
    <property type="term" value="F:ATP binding"/>
    <property type="evidence" value="ECO:0007669"/>
    <property type="project" value="UniProtKB-UniRule"/>
</dbReference>
<comment type="catalytic activity">
    <reaction evidence="3">
        <text>holo-[citrate lyase ACP] + acetate + ATP = acetyl-[citrate lyase ACP] + AMP + diphosphate</text>
        <dbReference type="Rhea" id="RHEA:23788"/>
        <dbReference type="Rhea" id="RHEA-COMP:10158"/>
        <dbReference type="Rhea" id="RHEA-COMP:13710"/>
        <dbReference type="ChEBI" id="CHEBI:30089"/>
        <dbReference type="ChEBI" id="CHEBI:30616"/>
        <dbReference type="ChEBI" id="CHEBI:33019"/>
        <dbReference type="ChEBI" id="CHEBI:82683"/>
        <dbReference type="ChEBI" id="CHEBI:137976"/>
        <dbReference type="ChEBI" id="CHEBI:456215"/>
        <dbReference type="EC" id="6.2.1.22"/>
    </reaction>
</comment>
<protein>
    <recommendedName>
        <fullName evidence="3">[Citrate [pro-3S]-lyase] ligase</fullName>
        <ecNumber evidence="3">6.2.1.22</ecNumber>
    </recommendedName>
</protein>
<dbReference type="SUPFAM" id="SSF52374">
    <property type="entry name" value="Nucleotidylyl transferase"/>
    <property type="match status" value="1"/>
</dbReference>
<dbReference type="Proteomes" id="UP000242869">
    <property type="component" value="Unassembled WGS sequence"/>
</dbReference>
<feature type="domain" description="N-acetyltransferase" evidence="4">
    <location>
        <begin position="1"/>
        <end position="129"/>
    </location>
</feature>
<dbReference type="InterPro" id="IPR013166">
    <property type="entry name" value="Citrate_lyase_ligase_C"/>
</dbReference>
<dbReference type="STRING" id="83765.SAMN05660284_00286"/>
<dbReference type="Gene3D" id="3.40.50.620">
    <property type="entry name" value="HUPs"/>
    <property type="match status" value="1"/>
</dbReference>
<reference evidence="6" key="1">
    <citation type="submission" date="2016-10" db="EMBL/GenBank/DDBJ databases">
        <authorList>
            <person name="Varghese N."/>
            <person name="Submissions S."/>
        </authorList>
    </citation>
    <scope>NUCLEOTIDE SEQUENCE [LARGE SCALE GENOMIC DNA]</scope>
    <source>
        <strain evidence="6">DSM 6150</strain>
    </source>
</reference>
<dbReference type="EMBL" id="FOVE01000002">
    <property type="protein sequence ID" value="SFN02584.1"/>
    <property type="molecule type" value="Genomic_DNA"/>
</dbReference>
<dbReference type="SUPFAM" id="SSF55729">
    <property type="entry name" value="Acyl-CoA N-acyltransferases (Nat)"/>
    <property type="match status" value="1"/>
</dbReference>
<dbReference type="EC" id="6.2.1.22" evidence="3"/>
<dbReference type="InterPro" id="IPR000182">
    <property type="entry name" value="GNAT_dom"/>
</dbReference>
<evidence type="ECO:0000256" key="3">
    <source>
        <dbReference type="PIRNR" id="PIRNR005751"/>
    </source>
</evidence>
<comment type="function">
    <text evidence="3">Acetylation of prosthetic group (2-(5''-phosphoribosyl)-3'-dephosphocoenzyme-A) of the gamma subunit of citrate lyase.</text>
</comment>
<keyword evidence="1 3" id="KW-0547">Nucleotide-binding</keyword>
<dbReference type="InterPro" id="IPR005216">
    <property type="entry name" value="Citrate_lyase_ligase"/>
</dbReference>
<dbReference type="PANTHER" id="PTHR40599">
    <property type="entry name" value="[CITRATE [PRO-3S]-LYASE] LIGASE"/>
    <property type="match status" value="1"/>
</dbReference>
<keyword evidence="3 5" id="KW-0436">Ligase</keyword>
<dbReference type="AlphaFoldDB" id="A0A1I4VMX3"/>
<evidence type="ECO:0000256" key="2">
    <source>
        <dbReference type="ARBA" id="ARBA00022840"/>
    </source>
</evidence>
<dbReference type="SMART" id="SM00764">
    <property type="entry name" value="Citrate_ly_lig"/>
    <property type="match status" value="1"/>
</dbReference>
<dbReference type="Pfam" id="PF08218">
    <property type="entry name" value="Citrate_ly_lig"/>
    <property type="match status" value="1"/>
</dbReference>
<dbReference type="RefSeq" id="WP_091190143.1">
    <property type="nucleotide sequence ID" value="NZ_FOVE01000002.1"/>
</dbReference>
<dbReference type="GO" id="GO:0008771">
    <property type="term" value="F:[citrate (pro-3S)-lyase] ligase activity"/>
    <property type="evidence" value="ECO:0007669"/>
    <property type="project" value="UniProtKB-EC"/>
</dbReference>
<dbReference type="NCBIfam" id="TIGR00124">
    <property type="entry name" value="cit_ly_ligase"/>
    <property type="match status" value="1"/>
</dbReference>
<keyword evidence="2 3" id="KW-0067">ATP-binding</keyword>
<name>A0A1I4VMX3_9NEIS</name>
<evidence type="ECO:0000259" key="4">
    <source>
        <dbReference type="PROSITE" id="PS51186"/>
    </source>
</evidence>
<evidence type="ECO:0000256" key="1">
    <source>
        <dbReference type="ARBA" id="ARBA00022741"/>
    </source>
</evidence>
<dbReference type="InterPro" id="IPR016181">
    <property type="entry name" value="Acyl_CoA_acyltransferase"/>
</dbReference>